<dbReference type="AlphaFoldDB" id="A0A0A8XRA4"/>
<reference evidence="1" key="1">
    <citation type="submission" date="2014-09" db="EMBL/GenBank/DDBJ databases">
        <authorList>
            <person name="Magalhaes I.L.F."/>
            <person name="Oliveira U."/>
            <person name="Santos F.R."/>
            <person name="Vidigal T.H.D.A."/>
            <person name="Brescovit A.D."/>
            <person name="Santos A.J."/>
        </authorList>
    </citation>
    <scope>NUCLEOTIDE SEQUENCE</scope>
    <source>
        <tissue evidence="1">Shoot tissue taken approximately 20 cm above the soil surface</tissue>
    </source>
</reference>
<evidence type="ECO:0000313" key="1">
    <source>
        <dbReference type="EMBL" id="JAD15185.1"/>
    </source>
</evidence>
<dbReference type="EMBL" id="GBRH01282710">
    <property type="protein sequence ID" value="JAD15185.1"/>
    <property type="molecule type" value="Transcribed_RNA"/>
</dbReference>
<sequence>MLVHAEYRNLNELANHFGEQIV</sequence>
<organism evidence="1">
    <name type="scientific">Arundo donax</name>
    <name type="common">Giant reed</name>
    <name type="synonym">Donax arundinaceus</name>
    <dbReference type="NCBI Taxonomy" id="35708"/>
    <lineage>
        <taxon>Eukaryota</taxon>
        <taxon>Viridiplantae</taxon>
        <taxon>Streptophyta</taxon>
        <taxon>Embryophyta</taxon>
        <taxon>Tracheophyta</taxon>
        <taxon>Spermatophyta</taxon>
        <taxon>Magnoliopsida</taxon>
        <taxon>Liliopsida</taxon>
        <taxon>Poales</taxon>
        <taxon>Poaceae</taxon>
        <taxon>PACMAD clade</taxon>
        <taxon>Arundinoideae</taxon>
        <taxon>Arundineae</taxon>
        <taxon>Arundo</taxon>
    </lineage>
</organism>
<proteinExistence type="predicted"/>
<reference evidence="1" key="2">
    <citation type="journal article" date="2015" name="Data Brief">
        <title>Shoot transcriptome of the giant reed, Arundo donax.</title>
        <authorList>
            <person name="Barrero R.A."/>
            <person name="Guerrero F.D."/>
            <person name="Moolhuijzen P."/>
            <person name="Goolsby J.A."/>
            <person name="Tidwell J."/>
            <person name="Bellgard S.E."/>
            <person name="Bellgard M.I."/>
        </authorList>
    </citation>
    <scope>NUCLEOTIDE SEQUENCE</scope>
    <source>
        <tissue evidence="1">Shoot tissue taken approximately 20 cm above the soil surface</tissue>
    </source>
</reference>
<name>A0A0A8XRA4_ARUDO</name>
<protein>
    <submittedName>
        <fullName evidence="1">Uncharacterized protein</fullName>
    </submittedName>
</protein>
<accession>A0A0A8XRA4</accession>